<dbReference type="EMBL" id="JAUSTZ010000002">
    <property type="protein sequence ID" value="MDQ0224916.1"/>
    <property type="molecule type" value="Genomic_DNA"/>
</dbReference>
<dbReference type="GO" id="GO:0005840">
    <property type="term" value="C:ribosome"/>
    <property type="evidence" value="ECO:0007669"/>
    <property type="project" value="UniProtKB-KW"/>
</dbReference>
<organism evidence="1 2">
    <name type="scientific">Metabacillus niabensis</name>
    <dbReference type="NCBI Taxonomy" id="324854"/>
    <lineage>
        <taxon>Bacteria</taxon>
        <taxon>Bacillati</taxon>
        <taxon>Bacillota</taxon>
        <taxon>Bacilli</taxon>
        <taxon>Bacillales</taxon>
        <taxon>Bacillaceae</taxon>
        <taxon>Metabacillus</taxon>
    </lineage>
</organism>
<proteinExistence type="predicted"/>
<sequence length="64" mass="7155">MYKKICSRCSNISYSSTNIGKWICSSCLNDLTSIKALTVDHTINLAQIKRKLELMKGSQVFGRG</sequence>
<keyword evidence="1" id="KW-0687">Ribonucleoprotein</keyword>
<comment type="caution">
    <text evidence="1">The sequence shown here is derived from an EMBL/GenBank/DDBJ whole genome shotgun (WGS) entry which is preliminary data.</text>
</comment>
<keyword evidence="2" id="KW-1185">Reference proteome</keyword>
<protein>
    <submittedName>
        <fullName evidence="1">Ribosomal protein L37AE/L43A</fullName>
    </submittedName>
</protein>
<keyword evidence="1" id="KW-0689">Ribosomal protein</keyword>
<evidence type="ECO:0000313" key="2">
    <source>
        <dbReference type="Proteomes" id="UP001232245"/>
    </source>
</evidence>
<reference evidence="1 2" key="1">
    <citation type="submission" date="2023-07" db="EMBL/GenBank/DDBJ databases">
        <title>Genomic Encyclopedia of Type Strains, Phase IV (KMG-IV): sequencing the most valuable type-strain genomes for metagenomic binning, comparative biology and taxonomic classification.</title>
        <authorList>
            <person name="Goeker M."/>
        </authorList>
    </citation>
    <scope>NUCLEOTIDE SEQUENCE [LARGE SCALE GENOMIC DNA]</scope>
    <source>
        <strain evidence="1 2">DSM 17723</strain>
    </source>
</reference>
<evidence type="ECO:0000313" key="1">
    <source>
        <dbReference type="EMBL" id="MDQ0224916.1"/>
    </source>
</evidence>
<name>A0ABT9YZ83_9BACI</name>
<gene>
    <name evidence="1" type="ORF">J2S02_001245</name>
</gene>
<dbReference type="Proteomes" id="UP001232245">
    <property type="component" value="Unassembled WGS sequence"/>
</dbReference>
<accession>A0ABT9YZ83</accession>